<feature type="domain" description="ATPase AAA-type core" evidence="1">
    <location>
        <begin position="349"/>
        <end position="469"/>
    </location>
</feature>
<dbReference type="CDD" id="cd00267">
    <property type="entry name" value="ABC_ATPase"/>
    <property type="match status" value="1"/>
</dbReference>
<dbReference type="Gene3D" id="3.40.50.300">
    <property type="entry name" value="P-loop containing nucleotide triphosphate hydrolases"/>
    <property type="match status" value="1"/>
</dbReference>
<dbReference type="GO" id="GO:0005524">
    <property type="term" value="F:ATP binding"/>
    <property type="evidence" value="ECO:0007669"/>
    <property type="project" value="InterPro"/>
</dbReference>
<dbReference type="InterPro" id="IPR030974">
    <property type="entry name" value="Restrict_AAA"/>
</dbReference>
<comment type="caution">
    <text evidence="2">The sequence shown here is derived from an EMBL/GenBank/DDBJ whole genome shotgun (WGS) entry which is preliminary data.</text>
</comment>
<dbReference type="InterPro" id="IPR003959">
    <property type="entry name" value="ATPase_AAA_core"/>
</dbReference>
<dbReference type="OrthoDB" id="9815944at2"/>
<gene>
    <name evidence="2" type="ORF">C1638_003440</name>
</gene>
<keyword evidence="3" id="KW-1185">Reference proteome</keyword>
<sequence>MKLARLTILEKFRSLGEINTNRGKENFTVIFRDDEPNQEWMNFHPYCFAGLNGSGKSNVLEALSNIFYHLECCTLAPETSRFLENDFRKEESVPVAYELEYFIIPREADKEVENYHNVIIRKEKDKIPQIKIKALDQSDTPEFIDISGSIRSYLPELVIGYSSGENEILSLPFIKSRLLQLDEYTYHLRNRTKLVLDYKLEIKPESSLVYMDYHMSQAILLANFLLQDDDTIEPIKEQLDIDKLDSFRLVINNHKLYYDDEDPELGYLLPLVEETLDKLRKCATVKFTQVVVDERKYEYEVLDFYFDENKQTKKSFLKDAFKEHFESPLQLFKAFQILNLLNLRVVDEKLKKEVYNSDSLYAMYKIPSFKEKEHVFHFNLFRLKKNNSEDKMLLKAFSDGEHQFLHTMGICLLLGDKSTLMLLDEPETHFNPEWRSEFISLLKDCLNKSGTNHLMRDILITSHSPFIISDCFPDKVFVFDKGKQPQNAQDLNIDTFGTSVNILTNKIFKRKNTIGEYSLKKLNAYREKFLQTDDVEGLIEELNSELGDSIEKVLLIKEMTDIIKKK</sequence>
<dbReference type="PANTHER" id="PTHR32182">
    <property type="entry name" value="DNA REPLICATION AND REPAIR PROTEIN RECF"/>
    <property type="match status" value="1"/>
</dbReference>
<accession>A0A316X8K8</accession>
<dbReference type="Proteomes" id="UP000236182">
    <property type="component" value="Unassembled WGS sequence"/>
</dbReference>
<dbReference type="GO" id="GO:0006302">
    <property type="term" value="P:double-strand break repair"/>
    <property type="evidence" value="ECO:0007669"/>
    <property type="project" value="TreeGrafter"/>
</dbReference>
<reference evidence="2" key="1">
    <citation type="submission" date="2018-04" db="EMBL/GenBank/DDBJ databases">
        <title>Draft Genome Sequences of Chryseobacterium lactis NCTC11390T isolated from milk, Chryseobacterium oncorhynchi 701B-08T from rainbow trout, and Chryseobacterium viscerum 687B-08T from diseased fish.</title>
        <authorList>
            <person name="Jeong J.-J."/>
            <person name="Lee Y.J."/>
            <person name="Pathiraja D."/>
            <person name="Park B."/>
            <person name="Choi I.-G."/>
            <person name="Kim K.D."/>
        </authorList>
    </citation>
    <scope>NUCLEOTIDE SEQUENCE [LARGE SCALE GENOMIC DNA]</scope>
    <source>
        <strain evidence="2">701B-08</strain>
    </source>
</reference>
<dbReference type="SUPFAM" id="SSF52540">
    <property type="entry name" value="P-loop containing nucleoside triphosphate hydrolases"/>
    <property type="match status" value="1"/>
</dbReference>
<dbReference type="EMBL" id="PPEI02000001">
    <property type="protein sequence ID" value="PWN67658.1"/>
    <property type="molecule type" value="Genomic_DNA"/>
</dbReference>
<dbReference type="GO" id="GO:0000731">
    <property type="term" value="P:DNA synthesis involved in DNA repair"/>
    <property type="evidence" value="ECO:0007669"/>
    <property type="project" value="TreeGrafter"/>
</dbReference>
<dbReference type="InterPro" id="IPR027417">
    <property type="entry name" value="P-loop_NTPase"/>
</dbReference>
<proteinExistence type="predicted"/>
<dbReference type="AlphaFoldDB" id="A0A316X8K8"/>
<dbReference type="PANTHER" id="PTHR32182:SF25">
    <property type="entry name" value="SLR1056 PROTEIN"/>
    <property type="match status" value="1"/>
</dbReference>
<dbReference type="Pfam" id="PF13304">
    <property type="entry name" value="AAA_21"/>
    <property type="match status" value="1"/>
</dbReference>
<dbReference type="RefSeq" id="WP_109618202.1">
    <property type="nucleotide sequence ID" value="NZ_PPEI02000001.1"/>
</dbReference>
<evidence type="ECO:0000259" key="1">
    <source>
        <dbReference type="Pfam" id="PF13304"/>
    </source>
</evidence>
<dbReference type="GO" id="GO:0016887">
    <property type="term" value="F:ATP hydrolysis activity"/>
    <property type="evidence" value="ECO:0007669"/>
    <property type="project" value="InterPro"/>
</dbReference>
<evidence type="ECO:0000313" key="3">
    <source>
        <dbReference type="Proteomes" id="UP000236182"/>
    </source>
</evidence>
<protein>
    <submittedName>
        <fullName evidence="2">ABC transporter</fullName>
    </submittedName>
</protein>
<dbReference type="NCBIfam" id="TIGR04435">
    <property type="entry name" value="restrict_AAA_1"/>
    <property type="match status" value="1"/>
</dbReference>
<organism evidence="2 3">
    <name type="scientific">Chryseobacterium oncorhynchi</name>
    <dbReference type="NCBI Taxonomy" id="741074"/>
    <lineage>
        <taxon>Bacteria</taxon>
        <taxon>Pseudomonadati</taxon>
        <taxon>Bacteroidota</taxon>
        <taxon>Flavobacteriia</taxon>
        <taxon>Flavobacteriales</taxon>
        <taxon>Weeksellaceae</taxon>
        <taxon>Chryseobacterium group</taxon>
        <taxon>Chryseobacterium</taxon>
    </lineage>
</organism>
<name>A0A316X8K8_9FLAO</name>
<evidence type="ECO:0000313" key="2">
    <source>
        <dbReference type="EMBL" id="PWN67658.1"/>
    </source>
</evidence>